<accession>A0A8X6JRG6</accession>
<organism evidence="1 2">
    <name type="scientific">Trichonephila inaurata madagascariensis</name>
    <dbReference type="NCBI Taxonomy" id="2747483"/>
    <lineage>
        <taxon>Eukaryota</taxon>
        <taxon>Metazoa</taxon>
        <taxon>Ecdysozoa</taxon>
        <taxon>Arthropoda</taxon>
        <taxon>Chelicerata</taxon>
        <taxon>Arachnida</taxon>
        <taxon>Araneae</taxon>
        <taxon>Araneomorphae</taxon>
        <taxon>Entelegynae</taxon>
        <taxon>Araneoidea</taxon>
        <taxon>Nephilidae</taxon>
        <taxon>Trichonephila</taxon>
        <taxon>Trichonephila inaurata</taxon>
    </lineage>
</organism>
<reference evidence="1" key="1">
    <citation type="submission" date="2020-08" db="EMBL/GenBank/DDBJ databases">
        <title>Multicomponent nature underlies the extraordinary mechanical properties of spider dragline silk.</title>
        <authorList>
            <person name="Kono N."/>
            <person name="Nakamura H."/>
            <person name="Mori M."/>
            <person name="Yoshida Y."/>
            <person name="Ohtoshi R."/>
            <person name="Malay A.D."/>
            <person name="Moran D.A.P."/>
            <person name="Tomita M."/>
            <person name="Numata K."/>
            <person name="Arakawa K."/>
        </authorList>
    </citation>
    <scope>NUCLEOTIDE SEQUENCE</scope>
</reference>
<dbReference type="EMBL" id="BMAV01024276">
    <property type="protein sequence ID" value="GFS31851.1"/>
    <property type="molecule type" value="Genomic_DNA"/>
</dbReference>
<dbReference type="OrthoDB" id="7490920at2759"/>
<protein>
    <submittedName>
        <fullName evidence="1">Uncharacterized protein</fullName>
    </submittedName>
</protein>
<gene>
    <name evidence="1" type="primary">AVEN_182911_1</name>
    <name evidence="1" type="ORF">TNIN_260421</name>
</gene>
<evidence type="ECO:0000313" key="2">
    <source>
        <dbReference type="Proteomes" id="UP000886998"/>
    </source>
</evidence>
<evidence type="ECO:0000313" key="1">
    <source>
        <dbReference type="EMBL" id="GFS31851.1"/>
    </source>
</evidence>
<proteinExistence type="predicted"/>
<comment type="caution">
    <text evidence="1">The sequence shown here is derived from an EMBL/GenBank/DDBJ whole genome shotgun (WGS) entry which is preliminary data.</text>
</comment>
<name>A0A8X6JRG6_9ARAC</name>
<keyword evidence="2" id="KW-1185">Reference proteome</keyword>
<dbReference type="Proteomes" id="UP000886998">
    <property type="component" value="Unassembled WGS sequence"/>
</dbReference>
<sequence>MVPKTYTLQHEIDFEPQHGRLTSADNEEYAAALIHREPHLVTQPEFCDLDRDLELPKSKSQHLGFRFQQWNLRSGCCCRI</sequence>
<dbReference type="AlphaFoldDB" id="A0A8X6JRG6"/>